<dbReference type="PANTHER" id="PTHR11739:SF4">
    <property type="entry name" value="CITRATE SYNTHASE, PEROXISOMAL"/>
    <property type="match status" value="1"/>
</dbReference>
<evidence type="ECO:0000256" key="6">
    <source>
        <dbReference type="PIRSR" id="PIRSR001369-1"/>
    </source>
</evidence>
<evidence type="ECO:0000256" key="1">
    <source>
        <dbReference type="ARBA" id="ARBA00005163"/>
    </source>
</evidence>
<feature type="active site" evidence="6">
    <location>
        <position position="324"/>
    </location>
</feature>
<dbReference type="InterPro" id="IPR016142">
    <property type="entry name" value="Citrate_synth-like_lrg_a-sub"/>
</dbReference>
<dbReference type="EMBL" id="JQIF01000063">
    <property type="protein sequence ID" value="KGJ52541.1"/>
    <property type="molecule type" value="Genomic_DNA"/>
</dbReference>
<dbReference type="GO" id="GO:0005975">
    <property type="term" value="P:carbohydrate metabolic process"/>
    <property type="evidence" value="ECO:0007669"/>
    <property type="project" value="TreeGrafter"/>
</dbReference>
<evidence type="ECO:0000256" key="4">
    <source>
        <dbReference type="ARBA" id="ARBA00049288"/>
    </source>
</evidence>
<sequence length="444" mass="51015">MNEHLNSFYQKAREHNDIANDLFRKYDIKKGLRNEDGTGVRVGLTKIADVVGYKYVEEVKTDDIGKLYYRGIELRDIIHGRNYETICGYEETCFLLLFGYLPKKEELQEFCGYLRAHYELPDDFLESKFLHMPGKNLMNRLQQAVLALYDYDDAPDNISVENTLEQGLNILAKLPSIICYAYQSKMHRYNKESLVIHPAQEQLSIAENILYMLRKDHAFSDLEAKLLDMMLIVHADHGGGNNSTFTNVVISSTGTDFYSSMVGAIGSMKGPRHGGANLKVSGMMKAVIEEIGYCENDIEIKALIYRILHKQFYDYSGLVYGMGHAIYTLSDPRSEVLQEYIEKLAEKKGKVREYEFYQRFEQCAKEVILDVKGVHVSSNVDFYSGFVYGMMGIPEDLFTPLFVMARTIGWLAHNIENKEYDGRIMRPATKYVGSVKKYVKMEDR</sequence>
<evidence type="ECO:0000256" key="2">
    <source>
        <dbReference type="ARBA" id="ARBA00010566"/>
    </source>
</evidence>
<comment type="pathway">
    <text evidence="1">Carbohydrate metabolism; tricarboxylic acid cycle.</text>
</comment>
<reference evidence="7 8" key="1">
    <citation type="submission" date="2014-08" db="EMBL/GenBank/DDBJ databases">
        <title>Clostridium innocuum, an unnegligible vancomycin-resistant pathogen causing extra-intestinal infections.</title>
        <authorList>
            <person name="Feng Y."/>
            <person name="Chiu C.-H."/>
        </authorList>
    </citation>
    <scope>NUCLEOTIDE SEQUENCE [LARGE SCALE GENOMIC DNA]</scope>
    <source>
        <strain evidence="7 8">AN88</strain>
    </source>
</reference>
<comment type="catalytic activity">
    <reaction evidence="4">
        <text>oxaloacetate + acetyl-CoA + H2O = citrate + CoA + H(+)</text>
        <dbReference type="Rhea" id="RHEA:16845"/>
        <dbReference type="ChEBI" id="CHEBI:15377"/>
        <dbReference type="ChEBI" id="CHEBI:15378"/>
        <dbReference type="ChEBI" id="CHEBI:16452"/>
        <dbReference type="ChEBI" id="CHEBI:16947"/>
        <dbReference type="ChEBI" id="CHEBI:57287"/>
        <dbReference type="ChEBI" id="CHEBI:57288"/>
        <dbReference type="EC" id="2.3.3.16"/>
    </reaction>
</comment>
<evidence type="ECO:0000313" key="7">
    <source>
        <dbReference type="EMBL" id="KGJ52541.1"/>
    </source>
</evidence>
<dbReference type="PIRSF" id="PIRSF001369">
    <property type="entry name" value="Citrate_synth"/>
    <property type="match status" value="1"/>
</dbReference>
<dbReference type="UniPathway" id="UPA00223"/>
<dbReference type="InterPro" id="IPR016143">
    <property type="entry name" value="Citrate_synth-like_sm_a-sub"/>
</dbReference>
<dbReference type="InterPro" id="IPR024176">
    <property type="entry name" value="Citrate_synthase_bac-typ"/>
</dbReference>
<proteinExistence type="inferred from homology"/>
<dbReference type="InterPro" id="IPR036969">
    <property type="entry name" value="Citrate_synthase_sf"/>
</dbReference>
<dbReference type="AlphaFoldDB" id="A0A099I4L1"/>
<keyword evidence="3 5" id="KW-0808">Transferase</keyword>
<protein>
    <recommendedName>
        <fullName evidence="5">Citrate synthase</fullName>
    </recommendedName>
</protein>
<dbReference type="PANTHER" id="PTHR11739">
    <property type="entry name" value="CITRATE SYNTHASE"/>
    <property type="match status" value="1"/>
</dbReference>
<name>A0A099I4L1_CLOIN</name>
<evidence type="ECO:0000256" key="5">
    <source>
        <dbReference type="PIRNR" id="PIRNR001369"/>
    </source>
</evidence>
<dbReference type="RefSeq" id="WP_044906091.1">
    <property type="nucleotide sequence ID" value="NZ_JQIF01000063.1"/>
</dbReference>
<accession>A0A099I4L1</accession>
<dbReference type="Proteomes" id="UP000030008">
    <property type="component" value="Unassembled WGS sequence"/>
</dbReference>
<comment type="similarity">
    <text evidence="2 5">Belongs to the citrate synthase family.</text>
</comment>
<dbReference type="Gene3D" id="1.10.230.10">
    <property type="entry name" value="Cytochrome P450-Terp, domain 2"/>
    <property type="match status" value="1"/>
</dbReference>
<dbReference type="PRINTS" id="PR00143">
    <property type="entry name" value="CITRTSNTHASE"/>
</dbReference>
<dbReference type="GO" id="GO:0005829">
    <property type="term" value="C:cytosol"/>
    <property type="evidence" value="ECO:0007669"/>
    <property type="project" value="TreeGrafter"/>
</dbReference>
<dbReference type="GO" id="GO:0006099">
    <property type="term" value="P:tricarboxylic acid cycle"/>
    <property type="evidence" value="ECO:0007669"/>
    <property type="project" value="UniProtKB-UniPathway"/>
</dbReference>
<evidence type="ECO:0000313" key="8">
    <source>
        <dbReference type="Proteomes" id="UP000030008"/>
    </source>
</evidence>
<dbReference type="GO" id="GO:0036440">
    <property type="term" value="F:citrate synthase activity"/>
    <property type="evidence" value="ECO:0007669"/>
    <property type="project" value="UniProtKB-EC"/>
</dbReference>
<comment type="caution">
    <text evidence="7">The sequence shown here is derived from an EMBL/GenBank/DDBJ whole genome shotgun (WGS) entry which is preliminary data.</text>
</comment>
<dbReference type="InterPro" id="IPR002020">
    <property type="entry name" value="Citrate_synthase"/>
</dbReference>
<evidence type="ECO:0000256" key="3">
    <source>
        <dbReference type="ARBA" id="ARBA00022679"/>
    </source>
</evidence>
<keyword evidence="7" id="KW-0012">Acyltransferase</keyword>
<dbReference type="Gene3D" id="1.10.580.10">
    <property type="entry name" value="Citrate Synthase, domain 1"/>
    <property type="match status" value="1"/>
</dbReference>
<gene>
    <name evidence="7" type="ORF">CIAN88_14225</name>
</gene>
<dbReference type="SUPFAM" id="SSF48256">
    <property type="entry name" value="Citrate synthase"/>
    <property type="match status" value="1"/>
</dbReference>
<dbReference type="NCBIfam" id="NF010635">
    <property type="entry name" value="PRK14032.1"/>
    <property type="match status" value="1"/>
</dbReference>
<feature type="active site" evidence="6">
    <location>
        <position position="381"/>
    </location>
</feature>
<dbReference type="Pfam" id="PF00285">
    <property type="entry name" value="Citrate_synt"/>
    <property type="match status" value="1"/>
</dbReference>
<organism evidence="7 8">
    <name type="scientific">Clostridium innocuum</name>
    <dbReference type="NCBI Taxonomy" id="1522"/>
    <lineage>
        <taxon>Bacteria</taxon>
        <taxon>Bacillati</taxon>
        <taxon>Bacillota</taxon>
        <taxon>Clostridia</taxon>
        <taxon>Eubacteriales</taxon>
        <taxon>Clostridiaceae</taxon>
        <taxon>Clostridium</taxon>
    </lineage>
</organism>